<evidence type="ECO:0000256" key="2">
    <source>
        <dbReference type="ARBA" id="ARBA00022840"/>
    </source>
</evidence>
<dbReference type="InterPro" id="IPR003959">
    <property type="entry name" value="ATPase_AAA_core"/>
</dbReference>
<dbReference type="InterPro" id="IPR041569">
    <property type="entry name" value="AAA_lid_3"/>
</dbReference>
<dbReference type="AlphaFoldDB" id="A0A6J5XKN4"/>
<feature type="region of interest" description="Disordered" evidence="5">
    <location>
        <begin position="627"/>
        <end position="653"/>
    </location>
</feature>
<dbReference type="InterPro" id="IPR027417">
    <property type="entry name" value="P-loop_NTPase"/>
</dbReference>
<dbReference type="Pfam" id="PF17862">
    <property type="entry name" value="AAA_lid_3"/>
    <property type="match status" value="2"/>
</dbReference>
<dbReference type="SUPFAM" id="SSF52540">
    <property type="entry name" value="P-loop containing nucleoside triphosphate hydrolases"/>
    <property type="match status" value="2"/>
</dbReference>
<evidence type="ECO:0000256" key="5">
    <source>
        <dbReference type="SAM" id="MobiDB-lite"/>
    </source>
</evidence>
<dbReference type="InterPro" id="IPR003960">
    <property type="entry name" value="ATPase_AAA_CS"/>
</dbReference>
<evidence type="ECO:0000256" key="4">
    <source>
        <dbReference type="RuleBase" id="RU003651"/>
    </source>
</evidence>
<dbReference type="PROSITE" id="PS00674">
    <property type="entry name" value="AAA"/>
    <property type="match status" value="1"/>
</dbReference>
<protein>
    <recommendedName>
        <fullName evidence="6">AAA+ ATPase domain-containing protein</fullName>
    </recommendedName>
</protein>
<keyword evidence="1 4" id="KW-0547">Nucleotide-binding</keyword>
<keyword evidence="2 4" id="KW-0067">ATP-binding</keyword>
<accession>A0A6J5XKN4</accession>
<dbReference type="GO" id="GO:0005524">
    <property type="term" value="F:ATP binding"/>
    <property type="evidence" value="ECO:0007669"/>
    <property type="project" value="UniProtKB-KW"/>
</dbReference>
<dbReference type="FunFam" id="3.40.50.300:FF:001025">
    <property type="entry name" value="ATPase family, AAA domain-containing 2B"/>
    <property type="match status" value="1"/>
</dbReference>
<keyword evidence="3" id="KW-0175">Coiled coil</keyword>
<dbReference type="EMBL" id="CAEKKB010000006">
    <property type="protein sequence ID" value="CAB4312505.1"/>
    <property type="molecule type" value="Genomic_DNA"/>
</dbReference>
<dbReference type="PANTHER" id="PTHR48470">
    <property type="entry name" value="CELL DIVISION CONTROL PROTEIN 48 C ISOFORM 1"/>
    <property type="match status" value="1"/>
</dbReference>
<dbReference type="PANTHER" id="PTHR48470:SF1">
    <property type="entry name" value="CELL DIVISION CONTROL PROTEIN 48 C ISOFORM 1"/>
    <property type="match status" value="1"/>
</dbReference>
<dbReference type="OrthoDB" id="1066258at2759"/>
<dbReference type="GO" id="GO:0016887">
    <property type="term" value="F:ATP hydrolysis activity"/>
    <property type="evidence" value="ECO:0007669"/>
    <property type="project" value="InterPro"/>
</dbReference>
<feature type="compositionally biased region" description="Polar residues" evidence="5">
    <location>
        <begin position="637"/>
        <end position="653"/>
    </location>
</feature>
<feature type="compositionally biased region" description="Low complexity" evidence="5">
    <location>
        <begin position="57"/>
        <end position="68"/>
    </location>
</feature>
<evidence type="ECO:0000259" key="6">
    <source>
        <dbReference type="SMART" id="SM00382"/>
    </source>
</evidence>
<feature type="region of interest" description="Disordered" evidence="5">
    <location>
        <begin position="57"/>
        <end position="82"/>
    </location>
</feature>
<evidence type="ECO:0000256" key="1">
    <source>
        <dbReference type="ARBA" id="ARBA00022741"/>
    </source>
</evidence>
<dbReference type="InterPro" id="IPR003593">
    <property type="entry name" value="AAA+_ATPase"/>
</dbReference>
<gene>
    <name evidence="7" type="ORF">ORAREDHAP_LOCUS34966</name>
</gene>
<dbReference type="Pfam" id="PF00004">
    <property type="entry name" value="AAA"/>
    <property type="match status" value="2"/>
</dbReference>
<dbReference type="InterPro" id="IPR055278">
    <property type="entry name" value="CDC48c"/>
</dbReference>
<dbReference type="Proteomes" id="UP000507245">
    <property type="component" value="Unassembled WGS sequence"/>
</dbReference>
<proteinExistence type="inferred from homology"/>
<evidence type="ECO:0000313" key="8">
    <source>
        <dbReference type="Proteomes" id="UP000507245"/>
    </source>
</evidence>
<comment type="similarity">
    <text evidence="4">Belongs to the AAA ATPase family.</text>
</comment>
<dbReference type="SMART" id="SM00382">
    <property type="entry name" value="AAA"/>
    <property type="match status" value="2"/>
</dbReference>
<name>A0A6J5XKN4_PRUAR</name>
<feature type="domain" description="AAA+ ATPase" evidence="6">
    <location>
        <begin position="123"/>
        <end position="255"/>
    </location>
</feature>
<organism evidence="7 8">
    <name type="scientific">Prunus armeniaca</name>
    <name type="common">Apricot</name>
    <name type="synonym">Armeniaca vulgaris</name>
    <dbReference type="NCBI Taxonomy" id="36596"/>
    <lineage>
        <taxon>Eukaryota</taxon>
        <taxon>Viridiplantae</taxon>
        <taxon>Streptophyta</taxon>
        <taxon>Embryophyta</taxon>
        <taxon>Tracheophyta</taxon>
        <taxon>Spermatophyta</taxon>
        <taxon>Magnoliopsida</taxon>
        <taxon>eudicotyledons</taxon>
        <taxon>Gunneridae</taxon>
        <taxon>Pentapetalae</taxon>
        <taxon>rosids</taxon>
        <taxon>fabids</taxon>
        <taxon>Rosales</taxon>
        <taxon>Rosaceae</taxon>
        <taxon>Amygdaloideae</taxon>
        <taxon>Amygdaleae</taxon>
        <taxon>Prunus</taxon>
    </lineage>
</organism>
<keyword evidence="8" id="KW-1185">Reference proteome</keyword>
<feature type="compositionally biased region" description="Basic and acidic residues" evidence="5">
    <location>
        <begin position="71"/>
        <end position="82"/>
    </location>
</feature>
<dbReference type="Gene3D" id="3.40.50.300">
    <property type="entry name" value="P-loop containing nucleotide triphosphate hydrolases"/>
    <property type="match status" value="2"/>
</dbReference>
<evidence type="ECO:0000313" key="7">
    <source>
        <dbReference type="EMBL" id="CAB4312505.1"/>
    </source>
</evidence>
<feature type="domain" description="AAA+ ATPase" evidence="6">
    <location>
        <begin position="352"/>
        <end position="466"/>
    </location>
</feature>
<sequence>MKSIHSASCSPQLFGIRSESLIKPFANHNRDYSGSASSPASASASVSISVSVSVSVSASTSPSDSNSDSDSDSKEAKCNEAKKDVKGPRFKDLGGMKKVLEQLEDVICGLRFPKLTKSLGGNPISGILLHGPPGCGKTQLAHAIANETGFSFHNVSAPSLINSYYGESERNIRKLFSEAYETAPSIVFIDEIDSIASKREDSRYVAELEQLLTCMDEQRSHNVLAIAATNRPDTLDPALRRPGRFDLEISFDVPDESDRVEILKVVTSNLGLEGPLDLVKIARSTSGYVGADLRAVADRASDIARKRILAERYPNMSIASMNEANYNEDWVEKEKEKLAITVADFEEFGMNLETGFLLYGPPGCGKTLIAKAVANEAGANFIQVKGPELLNKWVEESEKAVRTLFSRARACTPCILFFDELLVELDGGDQRKGVIVVGATNRPDVMDPAVLRPGRFGKHIYVPLPSKDERGFILKALARNKPIDSSADQSKIGLRNACENFTGADLAALMHEATMAAVEEKLTSIASSDSSPCTIKETHFEKALAKITPSLTDELLAKHSDQGVNLVHSDWYSSSQTYMELSTQSNLFKLVLILEQNLKTPGTREASLFKNKAISFLGAECELEQSKGERRRGWDGRSQTRTFSEQNQNQSGRQTLLVELDGGDQRKGVIVIGAKPKG</sequence>
<dbReference type="Gene3D" id="1.10.8.60">
    <property type="match status" value="2"/>
</dbReference>
<evidence type="ECO:0000256" key="3">
    <source>
        <dbReference type="ARBA" id="ARBA00023054"/>
    </source>
</evidence>
<reference evidence="8" key="1">
    <citation type="journal article" date="2020" name="Genome Biol.">
        <title>Gamete binning: chromosome-level and haplotype-resolved genome assembly enabled by high-throughput single-cell sequencing of gamete genomes.</title>
        <authorList>
            <person name="Campoy J.A."/>
            <person name="Sun H."/>
            <person name="Goel M."/>
            <person name="Jiao W.-B."/>
            <person name="Folz-Donahue K."/>
            <person name="Wang N."/>
            <person name="Rubio M."/>
            <person name="Liu C."/>
            <person name="Kukat C."/>
            <person name="Ruiz D."/>
            <person name="Huettel B."/>
            <person name="Schneeberger K."/>
        </authorList>
    </citation>
    <scope>NUCLEOTIDE SEQUENCE [LARGE SCALE GENOMIC DNA]</scope>
    <source>
        <strain evidence="8">cv. Rojo Pasion</strain>
    </source>
</reference>